<evidence type="ECO:0000256" key="1">
    <source>
        <dbReference type="SAM" id="MobiDB-lite"/>
    </source>
</evidence>
<name>F4RAW3_MELLP</name>
<evidence type="ECO:0000313" key="3">
    <source>
        <dbReference type="Proteomes" id="UP000001072"/>
    </source>
</evidence>
<gene>
    <name evidence="2" type="ORF">MELLADRAFT_103202</name>
</gene>
<dbReference type="OrthoDB" id="10521173at2759"/>
<dbReference type="KEGG" id="mlr:MELLADRAFT_103202"/>
<dbReference type="HOGENOM" id="CLU_1570969_0_0_1"/>
<dbReference type="GeneID" id="18921896"/>
<sequence length="170" mass="19950">MSLSRKYQSSFSPESIANNISGGNYAGSDSGNQSFYDQSEQSKTSSKRTSNSNQVGIFSQKIESYIVQYHQIHKPCVRHNNPKYHENPTNFTNSSRDQKEFIEKDYKLENNLLITKENVMMILMREEPMKFEKFLKFFEYELLKFKDNLLILDENGFEANHNQNQESFDD</sequence>
<feature type="region of interest" description="Disordered" evidence="1">
    <location>
        <begin position="1"/>
        <end position="52"/>
    </location>
</feature>
<accession>F4RAW3</accession>
<reference evidence="3" key="1">
    <citation type="journal article" date="2011" name="Proc. Natl. Acad. Sci. U.S.A.">
        <title>Obligate biotrophy features unraveled by the genomic analysis of rust fungi.</title>
        <authorList>
            <person name="Duplessis S."/>
            <person name="Cuomo C.A."/>
            <person name="Lin Y.-C."/>
            <person name="Aerts A."/>
            <person name="Tisserant E."/>
            <person name="Veneault-Fourrey C."/>
            <person name="Joly D.L."/>
            <person name="Hacquard S."/>
            <person name="Amselem J."/>
            <person name="Cantarel B.L."/>
            <person name="Chiu R."/>
            <person name="Coutinho P.M."/>
            <person name="Feau N."/>
            <person name="Field M."/>
            <person name="Frey P."/>
            <person name="Gelhaye E."/>
            <person name="Goldberg J."/>
            <person name="Grabherr M.G."/>
            <person name="Kodira C.D."/>
            <person name="Kohler A."/>
            <person name="Kuees U."/>
            <person name="Lindquist E.A."/>
            <person name="Lucas S.M."/>
            <person name="Mago R."/>
            <person name="Mauceli E."/>
            <person name="Morin E."/>
            <person name="Murat C."/>
            <person name="Pangilinan J.L."/>
            <person name="Park R."/>
            <person name="Pearson M."/>
            <person name="Quesneville H."/>
            <person name="Rouhier N."/>
            <person name="Sakthikumar S."/>
            <person name="Salamov A.A."/>
            <person name="Schmutz J."/>
            <person name="Selles B."/>
            <person name="Shapiro H."/>
            <person name="Tanguay P."/>
            <person name="Tuskan G.A."/>
            <person name="Henrissat B."/>
            <person name="Van de Peer Y."/>
            <person name="Rouze P."/>
            <person name="Ellis J.G."/>
            <person name="Dodds P.N."/>
            <person name="Schein J.E."/>
            <person name="Zhong S."/>
            <person name="Hamelin R.C."/>
            <person name="Grigoriev I.V."/>
            <person name="Szabo L.J."/>
            <person name="Martin F."/>
        </authorList>
    </citation>
    <scope>NUCLEOTIDE SEQUENCE [LARGE SCALE GENOMIC DNA]</scope>
    <source>
        <strain evidence="3">98AG31 / pathotype 3-4-7</strain>
    </source>
</reference>
<evidence type="ECO:0000313" key="2">
    <source>
        <dbReference type="EMBL" id="EGG10544.1"/>
    </source>
</evidence>
<organism evidence="3">
    <name type="scientific">Melampsora larici-populina (strain 98AG31 / pathotype 3-4-7)</name>
    <name type="common">Poplar leaf rust fungus</name>
    <dbReference type="NCBI Taxonomy" id="747676"/>
    <lineage>
        <taxon>Eukaryota</taxon>
        <taxon>Fungi</taxon>
        <taxon>Dikarya</taxon>
        <taxon>Basidiomycota</taxon>
        <taxon>Pucciniomycotina</taxon>
        <taxon>Pucciniomycetes</taxon>
        <taxon>Pucciniales</taxon>
        <taxon>Melampsoraceae</taxon>
        <taxon>Melampsora</taxon>
    </lineage>
</organism>
<feature type="compositionally biased region" description="Low complexity" evidence="1">
    <location>
        <begin position="41"/>
        <end position="52"/>
    </location>
</feature>
<proteinExistence type="predicted"/>
<dbReference type="VEuPathDB" id="FungiDB:MELLADRAFT_103202"/>
<dbReference type="AlphaFoldDB" id="F4RAW3"/>
<feature type="compositionally biased region" description="Polar residues" evidence="1">
    <location>
        <begin position="1"/>
        <end position="39"/>
    </location>
</feature>
<keyword evidence="3" id="KW-1185">Reference proteome</keyword>
<dbReference type="InParanoid" id="F4RAW3"/>
<dbReference type="EMBL" id="GL883094">
    <property type="protein sequence ID" value="EGG10544.1"/>
    <property type="molecule type" value="Genomic_DNA"/>
</dbReference>
<dbReference type="Proteomes" id="UP000001072">
    <property type="component" value="Unassembled WGS sequence"/>
</dbReference>
<dbReference type="RefSeq" id="XP_007406013.1">
    <property type="nucleotide sequence ID" value="XM_007405951.1"/>
</dbReference>
<protein>
    <submittedName>
        <fullName evidence="2">Uncharacterized protein</fullName>
    </submittedName>
</protein>